<keyword evidence="1" id="KW-0732">Signal</keyword>
<dbReference type="EMBL" id="JAHESF010000022">
    <property type="protein sequence ID" value="MBT1699183.1"/>
    <property type="molecule type" value="Genomic_DNA"/>
</dbReference>
<dbReference type="AlphaFoldDB" id="A0AAP2DMR0"/>
<protein>
    <recommendedName>
        <fullName evidence="4">BZIP transcription factor</fullName>
    </recommendedName>
</protein>
<keyword evidence="3" id="KW-1185">Reference proteome</keyword>
<name>A0AAP2DMR0_9BACT</name>
<sequence>MKKMLKPLLVLFTSKTFTNKTSLLLLLTSFLTTAALAQVPSTDGTFTAVAPSDLKLFTGTNQRLTILNTTGFVGIGLGATSPTEMLHVNGNILATGSFSTSGSVTSSGNIASAATISATDFSASTGNFSSAGNFSFLTNGTPRLSVLGSNGFVGIGLGATSPSAMLHVNGDVLSTQYTAANGLFNSSGNLSLATNGSARLSVLNSNGFVGIGIASPAQMLHINGGNIVLDNGTPTLFTGAGDADHHHYLRIANSTERANPSGLKTGGILIADNFDYAAPGQNDLIVKGKISVGTPLTNTYELAVNGKIGAKDVKIERSSAAWPDYVFATSYRLPSLSEVEKYIQANHHLQDVPSAEEVEKNGHSLGDMDAVLLKKVEELTLYIIEQQKQIDALKQQLEKK</sequence>
<gene>
    <name evidence="2" type="ORF">KK083_19965</name>
</gene>
<evidence type="ECO:0000256" key="1">
    <source>
        <dbReference type="SAM" id="SignalP"/>
    </source>
</evidence>
<comment type="caution">
    <text evidence="2">The sequence shown here is derived from an EMBL/GenBank/DDBJ whole genome shotgun (WGS) entry which is preliminary data.</text>
</comment>
<feature type="signal peptide" evidence="1">
    <location>
        <begin position="1"/>
        <end position="37"/>
    </location>
</feature>
<dbReference type="Proteomes" id="UP001319200">
    <property type="component" value="Unassembled WGS sequence"/>
</dbReference>
<reference evidence="2 3" key="1">
    <citation type="submission" date="2021-05" db="EMBL/GenBank/DDBJ databases">
        <title>A Polyphasic approach of four new species of the genus Ohtaekwangia: Ohtaekwangia histidinii sp. nov., Ohtaekwangia cretensis sp. nov., Ohtaekwangia indiensis sp. nov., Ohtaekwangia reichenbachii sp. nov. from diverse environment.</title>
        <authorList>
            <person name="Octaviana S."/>
        </authorList>
    </citation>
    <scope>NUCLEOTIDE SEQUENCE [LARGE SCALE GENOMIC DNA]</scope>
    <source>
        <strain evidence="2 3">PWU4</strain>
    </source>
</reference>
<accession>A0AAP2DMR0</accession>
<evidence type="ECO:0000313" key="2">
    <source>
        <dbReference type="EMBL" id="MBT1699183.1"/>
    </source>
</evidence>
<feature type="chain" id="PRO_5042982404" description="BZIP transcription factor" evidence="1">
    <location>
        <begin position="38"/>
        <end position="400"/>
    </location>
</feature>
<evidence type="ECO:0008006" key="4">
    <source>
        <dbReference type="Google" id="ProtNLM"/>
    </source>
</evidence>
<organism evidence="2 3">
    <name type="scientific">Chryseosolibacter histidini</name>
    <dbReference type="NCBI Taxonomy" id="2782349"/>
    <lineage>
        <taxon>Bacteria</taxon>
        <taxon>Pseudomonadati</taxon>
        <taxon>Bacteroidota</taxon>
        <taxon>Cytophagia</taxon>
        <taxon>Cytophagales</taxon>
        <taxon>Chryseotaleaceae</taxon>
        <taxon>Chryseosolibacter</taxon>
    </lineage>
</organism>
<evidence type="ECO:0000313" key="3">
    <source>
        <dbReference type="Proteomes" id="UP001319200"/>
    </source>
</evidence>
<proteinExistence type="predicted"/>
<dbReference type="RefSeq" id="WP_254166848.1">
    <property type="nucleotide sequence ID" value="NZ_JAHESF010000022.1"/>
</dbReference>